<reference evidence="6 7" key="1">
    <citation type="submission" date="2024-09" db="EMBL/GenBank/DDBJ databases">
        <authorList>
            <person name="Sun Q."/>
            <person name="Mori K."/>
        </authorList>
    </citation>
    <scope>NUCLEOTIDE SEQUENCE [LARGE SCALE GENOMIC DNA]</scope>
    <source>
        <strain evidence="6 7">JCM 12520</strain>
    </source>
</reference>
<feature type="domain" description="HTH araC/xylS-type" evidence="5">
    <location>
        <begin position="642"/>
        <end position="741"/>
    </location>
</feature>
<dbReference type="PANTHER" id="PTHR43280:SF28">
    <property type="entry name" value="HTH-TYPE TRANSCRIPTIONAL ACTIVATOR RHAS"/>
    <property type="match status" value="1"/>
</dbReference>
<dbReference type="SMART" id="SM00342">
    <property type="entry name" value="HTH_ARAC"/>
    <property type="match status" value="1"/>
</dbReference>
<sequence>MRKNWFYRMLLSYLPVFLAVCVTLLLITFISVRQLSERSAVKSSEAVTKNAVQLVEQSLRNIENTLYATVLADPRLTAFYGDAQPDSHKNTYAAAKALEELEYRLPLLHSAYLYRPQDGTVLGSTSIAEIENATDQAFILAKMSSDIRYAWGDLRPLAAPRGNGEGSRDVISLVKIADLRTNGLIVVNVNVDALRTFLVQSTDTSSAYLELTDAAGVRIVSTIASDGPAAKQERNKLAAAAMPYTGWHVEGGMLQPGLFGWVSPILYGSVSLGALCMALGLAWIVYVTRRHYRPVESLLRQVGALTLKKTPAADTETRDEFKTIGLALDNLWDQSNRLSRENEENRSFKRAHHFRRLAEGRMDPQSKEARREAELLGLKLDGGPASAAIVEIDRYYADVCGRFTDRDRQLLKYALYSAMRETMAAACVNVWADWLGEHQLGIIAAHGDKHGAERGIEEALERLRGWADGQLPFTVTTGLGTPVPHSDRIDLSFQAARSALAYKVPLGRNRLIRFADLPGESQPGVARELQRIKELSRMFRLGEPGWTAEWTALLESLHSGGFTAEQIRHLLFVLLFHVQRELIELPAELQSAWLAASSHLEDALREGETLEEIGEAFAAVFASVEERLREWRESKQSHSVLQEVKRYIDEHYADPGLSQTMLAEAFRLHPTSISRLFKEEFGVKFVEYVNSVRLDRATELMETTDLPVHEIAQAAGFTHSQTFIKMFKKSTGFTPGSYRKGKPETG</sequence>
<dbReference type="Pfam" id="PF12833">
    <property type="entry name" value="HTH_18"/>
    <property type="match status" value="1"/>
</dbReference>
<evidence type="ECO:0000313" key="6">
    <source>
        <dbReference type="EMBL" id="MFB9751362.1"/>
    </source>
</evidence>
<dbReference type="EMBL" id="JBHMAG010000007">
    <property type="protein sequence ID" value="MFB9751362.1"/>
    <property type="molecule type" value="Genomic_DNA"/>
</dbReference>
<gene>
    <name evidence="6" type="ORF">ACFFNY_07265</name>
</gene>
<keyword evidence="7" id="KW-1185">Reference proteome</keyword>
<dbReference type="Proteomes" id="UP001589619">
    <property type="component" value="Unassembled WGS sequence"/>
</dbReference>
<evidence type="ECO:0000259" key="5">
    <source>
        <dbReference type="PROSITE" id="PS01124"/>
    </source>
</evidence>
<keyword evidence="4" id="KW-0812">Transmembrane</keyword>
<dbReference type="InterPro" id="IPR018060">
    <property type="entry name" value="HTH_AraC"/>
</dbReference>
<dbReference type="SUPFAM" id="SSF46689">
    <property type="entry name" value="Homeodomain-like"/>
    <property type="match status" value="1"/>
</dbReference>
<keyword evidence="4" id="KW-0472">Membrane</keyword>
<proteinExistence type="predicted"/>
<evidence type="ECO:0000256" key="3">
    <source>
        <dbReference type="ARBA" id="ARBA00023163"/>
    </source>
</evidence>
<dbReference type="PROSITE" id="PS01124">
    <property type="entry name" value="HTH_ARAC_FAMILY_2"/>
    <property type="match status" value="1"/>
</dbReference>
<keyword evidence="1" id="KW-0805">Transcription regulation</keyword>
<evidence type="ECO:0000256" key="4">
    <source>
        <dbReference type="SAM" id="Phobius"/>
    </source>
</evidence>
<evidence type="ECO:0000256" key="2">
    <source>
        <dbReference type="ARBA" id="ARBA00023125"/>
    </source>
</evidence>
<keyword evidence="4" id="KW-1133">Transmembrane helix</keyword>
<keyword evidence="2" id="KW-0238">DNA-binding</keyword>
<organism evidence="6 7">
    <name type="scientific">Paenibacillus hodogayensis</name>
    <dbReference type="NCBI Taxonomy" id="279208"/>
    <lineage>
        <taxon>Bacteria</taxon>
        <taxon>Bacillati</taxon>
        <taxon>Bacillota</taxon>
        <taxon>Bacilli</taxon>
        <taxon>Bacillales</taxon>
        <taxon>Paenibacillaceae</taxon>
        <taxon>Paenibacillus</taxon>
    </lineage>
</organism>
<dbReference type="RefSeq" id="WP_344911752.1">
    <property type="nucleotide sequence ID" value="NZ_BAAAYO010000010.1"/>
</dbReference>
<keyword evidence="3" id="KW-0804">Transcription</keyword>
<protein>
    <submittedName>
        <fullName evidence="6">Helix-turn-helix domain-containing protein</fullName>
    </submittedName>
</protein>
<dbReference type="InterPro" id="IPR020449">
    <property type="entry name" value="Tscrpt_reg_AraC-type_HTH"/>
</dbReference>
<evidence type="ECO:0000313" key="7">
    <source>
        <dbReference type="Proteomes" id="UP001589619"/>
    </source>
</evidence>
<dbReference type="Gene3D" id="1.10.10.60">
    <property type="entry name" value="Homeodomain-like"/>
    <property type="match status" value="2"/>
</dbReference>
<accession>A0ABV5VSU4</accession>
<dbReference type="PANTHER" id="PTHR43280">
    <property type="entry name" value="ARAC-FAMILY TRANSCRIPTIONAL REGULATOR"/>
    <property type="match status" value="1"/>
</dbReference>
<feature type="transmembrane region" description="Helical" evidence="4">
    <location>
        <begin position="12"/>
        <end position="32"/>
    </location>
</feature>
<dbReference type="InterPro" id="IPR009057">
    <property type="entry name" value="Homeodomain-like_sf"/>
</dbReference>
<dbReference type="InterPro" id="IPR018062">
    <property type="entry name" value="HTH_AraC-typ_CS"/>
</dbReference>
<dbReference type="InterPro" id="IPR041522">
    <property type="entry name" value="CdaR_GGDEF"/>
</dbReference>
<comment type="caution">
    <text evidence="6">The sequence shown here is derived from an EMBL/GenBank/DDBJ whole genome shotgun (WGS) entry which is preliminary data.</text>
</comment>
<dbReference type="PROSITE" id="PS00041">
    <property type="entry name" value="HTH_ARAC_FAMILY_1"/>
    <property type="match status" value="1"/>
</dbReference>
<dbReference type="PRINTS" id="PR00032">
    <property type="entry name" value="HTHARAC"/>
</dbReference>
<feature type="transmembrane region" description="Helical" evidence="4">
    <location>
        <begin position="265"/>
        <end position="286"/>
    </location>
</feature>
<name>A0ABV5VSU4_9BACL</name>
<dbReference type="Pfam" id="PF17853">
    <property type="entry name" value="GGDEF_2"/>
    <property type="match status" value="1"/>
</dbReference>
<evidence type="ECO:0000256" key="1">
    <source>
        <dbReference type="ARBA" id="ARBA00023015"/>
    </source>
</evidence>